<dbReference type="Gene3D" id="3.40.718.10">
    <property type="entry name" value="Isopropylmalate Dehydrogenase"/>
    <property type="match status" value="1"/>
</dbReference>
<comment type="catalytic activity">
    <reaction evidence="1 10">
        <text>a fatty acyl-[ACP] + phosphate = an acyl phosphate + holo-[ACP]</text>
        <dbReference type="Rhea" id="RHEA:42292"/>
        <dbReference type="Rhea" id="RHEA-COMP:9685"/>
        <dbReference type="Rhea" id="RHEA-COMP:14125"/>
        <dbReference type="ChEBI" id="CHEBI:43474"/>
        <dbReference type="ChEBI" id="CHEBI:59918"/>
        <dbReference type="ChEBI" id="CHEBI:64479"/>
        <dbReference type="ChEBI" id="CHEBI:138651"/>
        <dbReference type="EC" id="2.3.1.274"/>
    </reaction>
</comment>
<dbReference type="NCBIfam" id="TIGR00182">
    <property type="entry name" value="plsX"/>
    <property type="match status" value="1"/>
</dbReference>
<dbReference type="GO" id="GO:0006633">
    <property type="term" value="P:fatty acid biosynthetic process"/>
    <property type="evidence" value="ECO:0007669"/>
    <property type="project" value="UniProtKB-UniRule"/>
</dbReference>
<keyword evidence="6 10" id="KW-0594">Phospholipid biosynthesis</keyword>
<dbReference type="EMBL" id="CP017813">
    <property type="protein sequence ID" value="APJ38547.1"/>
    <property type="molecule type" value="Genomic_DNA"/>
</dbReference>
<dbReference type="PIRSF" id="PIRSF002465">
    <property type="entry name" value="Phsphlp_syn_PlsX"/>
    <property type="match status" value="1"/>
</dbReference>
<evidence type="ECO:0000256" key="6">
    <source>
        <dbReference type="ARBA" id="ARBA00023209"/>
    </source>
</evidence>
<comment type="subunit">
    <text evidence="9 10">Homodimer. Probably interacts with PlsY.</text>
</comment>
<dbReference type="EC" id="2.3.1.274" evidence="8 10"/>
<proteinExistence type="inferred from homology"/>
<dbReference type="AlphaFoldDB" id="A0A1L4FSF4"/>
<keyword evidence="4 10" id="KW-0808">Transferase</keyword>
<evidence type="ECO:0000256" key="2">
    <source>
        <dbReference type="ARBA" id="ARBA00022490"/>
    </source>
</evidence>
<comment type="subcellular location">
    <subcellularLocation>
        <location evidence="10">Cytoplasm</location>
    </subcellularLocation>
    <text evidence="10">Associated with the membrane possibly through PlsY.</text>
</comment>
<evidence type="ECO:0000313" key="12">
    <source>
        <dbReference type="Proteomes" id="UP000184322"/>
    </source>
</evidence>
<keyword evidence="3 10" id="KW-0444">Lipid biosynthesis</keyword>
<evidence type="ECO:0000256" key="8">
    <source>
        <dbReference type="ARBA" id="ARBA00024069"/>
    </source>
</evidence>
<evidence type="ECO:0000313" key="11">
    <source>
        <dbReference type="EMBL" id="APJ38547.1"/>
    </source>
</evidence>
<keyword evidence="12" id="KW-1185">Reference proteome</keyword>
<comment type="similarity">
    <text evidence="10">Belongs to the PlsX family.</text>
</comment>
<evidence type="ECO:0000256" key="4">
    <source>
        <dbReference type="ARBA" id="ARBA00022679"/>
    </source>
</evidence>
<dbReference type="UniPathway" id="UPA00085"/>
<protein>
    <recommendedName>
        <fullName evidence="8 10">Phosphate acyltransferase</fullName>
        <ecNumber evidence="8 10">2.3.1.274</ecNumber>
    </recommendedName>
    <alternativeName>
        <fullName evidence="10">Acyl-ACP phosphotransacylase</fullName>
    </alternativeName>
    <alternativeName>
        <fullName evidence="10">Acyl-[acyl-carrier-protein]--phosphate acyltransferase</fullName>
    </alternativeName>
    <alternativeName>
        <fullName evidence="10">Phosphate-acyl-ACP acyltransferase</fullName>
    </alternativeName>
</protein>
<comment type="function">
    <text evidence="10">Catalyzes the reversible formation of acyl-phosphate (acyl-PO(4)) from acyl-[acyl-carrier-protein] (acyl-ACP). This enzyme utilizes acyl-ACP as fatty acyl donor, but not acyl-CoA.</text>
</comment>
<dbReference type="GO" id="GO:0008654">
    <property type="term" value="P:phospholipid biosynthetic process"/>
    <property type="evidence" value="ECO:0007669"/>
    <property type="project" value="UniProtKB-KW"/>
</dbReference>
<keyword evidence="11" id="KW-0012">Acyltransferase</keyword>
<comment type="pathway">
    <text evidence="10">Lipid metabolism; phospholipid metabolism.</text>
</comment>
<dbReference type="KEGG" id="mpul:BLA55_02660"/>
<evidence type="ECO:0000256" key="9">
    <source>
        <dbReference type="ARBA" id="ARBA00046608"/>
    </source>
</evidence>
<evidence type="ECO:0000256" key="10">
    <source>
        <dbReference type="HAMAP-Rule" id="MF_00019"/>
    </source>
</evidence>
<dbReference type="HAMAP" id="MF_00019">
    <property type="entry name" value="PlsX"/>
    <property type="match status" value="1"/>
</dbReference>
<dbReference type="PANTHER" id="PTHR30100:SF1">
    <property type="entry name" value="PHOSPHATE ACYLTRANSFERASE"/>
    <property type="match status" value="1"/>
</dbReference>
<evidence type="ECO:0000256" key="1">
    <source>
        <dbReference type="ARBA" id="ARBA00001232"/>
    </source>
</evidence>
<dbReference type="GO" id="GO:0005737">
    <property type="term" value="C:cytoplasm"/>
    <property type="evidence" value="ECO:0007669"/>
    <property type="project" value="UniProtKB-SubCell"/>
</dbReference>
<accession>A0A1L4FSF4</accession>
<dbReference type="PANTHER" id="PTHR30100">
    <property type="entry name" value="FATTY ACID/PHOSPHOLIPID SYNTHESIS PROTEIN PLSX"/>
    <property type="match status" value="1"/>
</dbReference>
<dbReference type="SUPFAM" id="SSF53659">
    <property type="entry name" value="Isocitrate/Isopropylmalate dehydrogenase-like"/>
    <property type="match status" value="1"/>
</dbReference>
<evidence type="ECO:0000256" key="7">
    <source>
        <dbReference type="ARBA" id="ARBA00023264"/>
    </source>
</evidence>
<sequence length="331" mass="36913">MKYIIAMDVNGNDHGVESAVLAAVDFLKHNDHFYIKMVGNEQEIRKFLDPNQKNIEIINNEIVGKLGDNPRSALSENSSLKVAIDLVKNNEADSIISCGDSGLYLTLSTFILKRLPGISRPAFMPIMPNINRGHFLLLDVGANLQTKAEYLHEWAILASEAAKAFFDKGQVSVKLLNIGTEDYKGLEITKEAHQIMRGDTKINYQGFIEPRDLLLNTADVVVCDGYAGNITLKTAEGAILNFKNLIKKNIMASWTRKIGYLFLRNAFKDVAESFDYRNVGAAWILGVNHLALKCHGSSDKKSYLGALNQMKLGLEKDVLTKMKRAIDEYDN</sequence>
<organism evidence="11 12">
    <name type="scientific">Mycoplasmopsis pullorum</name>
    <dbReference type="NCBI Taxonomy" id="48003"/>
    <lineage>
        <taxon>Bacteria</taxon>
        <taxon>Bacillati</taxon>
        <taxon>Mycoplasmatota</taxon>
        <taxon>Mycoplasmoidales</taxon>
        <taxon>Metamycoplasmataceae</taxon>
        <taxon>Mycoplasmopsis</taxon>
    </lineage>
</organism>
<name>A0A1L4FSF4_9BACT</name>
<dbReference type="GO" id="GO:0043811">
    <property type="term" value="F:phosphate:acyl-[acyl carrier protein] acyltransferase activity"/>
    <property type="evidence" value="ECO:0007669"/>
    <property type="project" value="UniProtKB-UniRule"/>
</dbReference>
<evidence type="ECO:0000256" key="3">
    <source>
        <dbReference type="ARBA" id="ARBA00022516"/>
    </source>
</evidence>
<dbReference type="OrthoDB" id="9806408at2"/>
<dbReference type="Pfam" id="PF02504">
    <property type="entry name" value="FA_synthesis"/>
    <property type="match status" value="1"/>
</dbReference>
<keyword evidence="2 10" id="KW-0963">Cytoplasm</keyword>
<gene>
    <name evidence="10" type="primary">plsX</name>
    <name evidence="11" type="ORF">BLA55_02660</name>
</gene>
<reference evidence="12" key="1">
    <citation type="submission" date="2016-10" db="EMBL/GenBank/DDBJ databases">
        <authorList>
            <person name="Beylefeld A."/>
            <person name="Abolnik C."/>
        </authorList>
    </citation>
    <scope>NUCLEOTIDE SEQUENCE [LARGE SCALE GENOMIC DNA]</scope>
    <source>
        <strain evidence="12">B359_6</strain>
    </source>
</reference>
<keyword evidence="7 10" id="KW-1208">Phospholipid metabolism</keyword>
<dbReference type="STRING" id="48003.BLA55_02660"/>
<keyword evidence="5 10" id="KW-0443">Lipid metabolism</keyword>
<dbReference type="RefSeq" id="WP_073372550.1">
    <property type="nucleotide sequence ID" value="NZ_CP017813.1"/>
</dbReference>
<dbReference type="InterPro" id="IPR003664">
    <property type="entry name" value="FA_synthesis"/>
</dbReference>
<dbReference type="Proteomes" id="UP000184322">
    <property type="component" value="Chromosome"/>
</dbReference>
<evidence type="ECO:0000256" key="5">
    <source>
        <dbReference type="ARBA" id="ARBA00023098"/>
    </source>
</evidence>
<dbReference type="InterPro" id="IPR012281">
    <property type="entry name" value="Phospholipid_synth_PlsX-like"/>
</dbReference>